<dbReference type="FunFam" id="3.10.129.10:FF:000004">
    <property type="entry name" value="Tol-pal system-associated acyl-CoA thioesterase"/>
    <property type="match status" value="1"/>
</dbReference>
<accession>A0A9X3Z830</accession>
<dbReference type="InterPro" id="IPR014166">
    <property type="entry name" value="Tol-Pal_acyl-CoA_thioesterase"/>
</dbReference>
<feature type="domain" description="Thioesterase" evidence="3">
    <location>
        <begin position="24"/>
        <end position="111"/>
    </location>
</feature>
<dbReference type="PANTHER" id="PTHR31793:SF37">
    <property type="entry name" value="ACYL-COA THIOESTER HYDROLASE YBGC"/>
    <property type="match status" value="1"/>
</dbReference>
<sequence length="142" mass="16110">MSGRIEDKVHLLPIRVYYEDTDAGGIVFYANYLKYMERGRSDFLRLLGVDQRALIAGSEDGPLFFVVRRVELDYLRPAKFDDMVEVRTKFLSVAGASAVMAQEVWRGDELLVRGSVTIAAIGDSGAPRRFPRPLRHIFNMLL</sequence>
<dbReference type="PIRSF" id="PIRSF003230">
    <property type="entry name" value="YbgC"/>
    <property type="match status" value="1"/>
</dbReference>
<dbReference type="RefSeq" id="WP_274944616.1">
    <property type="nucleotide sequence ID" value="NZ_JANWOI010000004.1"/>
</dbReference>
<evidence type="ECO:0000256" key="1">
    <source>
        <dbReference type="ARBA" id="ARBA00005953"/>
    </source>
</evidence>
<gene>
    <name evidence="4" type="primary">ybgC</name>
    <name evidence="4" type="ORF">NYP16_13205</name>
</gene>
<name>A0A9X3Z830_9PROT</name>
<evidence type="ECO:0000313" key="4">
    <source>
        <dbReference type="EMBL" id="MDA5194910.1"/>
    </source>
</evidence>
<dbReference type="EMBL" id="JANWOI010000004">
    <property type="protein sequence ID" value="MDA5194910.1"/>
    <property type="molecule type" value="Genomic_DNA"/>
</dbReference>
<dbReference type="Gene3D" id="3.10.129.10">
    <property type="entry name" value="Hotdog Thioesterase"/>
    <property type="match status" value="1"/>
</dbReference>
<keyword evidence="5" id="KW-1185">Reference proteome</keyword>
<dbReference type="Pfam" id="PF03061">
    <property type="entry name" value="4HBT"/>
    <property type="match status" value="1"/>
</dbReference>
<dbReference type="InterPro" id="IPR006683">
    <property type="entry name" value="Thioestr_dom"/>
</dbReference>
<evidence type="ECO:0000256" key="2">
    <source>
        <dbReference type="ARBA" id="ARBA00022801"/>
    </source>
</evidence>
<dbReference type="AlphaFoldDB" id="A0A9X3Z830"/>
<dbReference type="GO" id="GO:0047617">
    <property type="term" value="F:fatty acyl-CoA hydrolase activity"/>
    <property type="evidence" value="ECO:0007669"/>
    <property type="project" value="TreeGrafter"/>
</dbReference>
<organism evidence="4 5">
    <name type="scientific">Govanella unica</name>
    <dbReference type="NCBI Taxonomy" id="2975056"/>
    <lineage>
        <taxon>Bacteria</taxon>
        <taxon>Pseudomonadati</taxon>
        <taxon>Pseudomonadota</taxon>
        <taxon>Alphaproteobacteria</taxon>
        <taxon>Emcibacterales</taxon>
        <taxon>Govanellaceae</taxon>
        <taxon>Govanella</taxon>
    </lineage>
</organism>
<evidence type="ECO:0000313" key="5">
    <source>
        <dbReference type="Proteomes" id="UP001141619"/>
    </source>
</evidence>
<dbReference type="InterPro" id="IPR050563">
    <property type="entry name" value="4-hydroxybenzoyl-CoA_TE"/>
</dbReference>
<reference evidence="4" key="1">
    <citation type="submission" date="2022-08" db="EMBL/GenBank/DDBJ databases">
        <authorList>
            <person name="Vandamme P."/>
            <person name="Hettiarachchi A."/>
            <person name="Peeters C."/>
            <person name="Cnockaert M."/>
            <person name="Carlier A."/>
        </authorList>
    </citation>
    <scope>NUCLEOTIDE SEQUENCE</scope>
    <source>
        <strain evidence="4">LMG 31809</strain>
    </source>
</reference>
<comment type="caution">
    <text evidence="4">The sequence shown here is derived from an EMBL/GenBank/DDBJ whole genome shotgun (WGS) entry which is preliminary data.</text>
</comment>
<protein>
    <submittedName>
        <fullName evidence="4">Tol-pal system-associated acyl-CoA thioesterase</fullName>
    </submittedName>
</protein>
<dbReference type="InterPro" id="IPR029069">
    <property type="entry name" value="HotDog_dom_sf"/>
</dbReference>
<keyword evidence="2" id="KW-0378">Hydrolase</keyword>
<dbReference type="InterPro" id="IPR006684">
    <property type="entry name" value="YbgC/YbaW"/>
</dbReference>
<dbReference type="NCBIfam" id="TIGR00051">
    <property type="entry name" value="YbgC/FadM family acyl-CoA thioesterase"/>
    <property type="match status" value="1"/>
</dbReference>
<evidence type="ECO:0000259" key="3">
    <source>
        <dbReference type="Pfam" id="PF03061"/>
    </source>
</evidence>
<dbReference type="NCBIfam" id="TIGR02799">
    <property type="entry name" value="thio_ybgC"/>
    <property type="match status" value="1"/>
</dbReference>
<proteinExistence type="inferred from homology"/>
<dbReference type="PANTHER" id="PTHR31793">
    <property type="entry name" value="4-HYDROXYBENZOYL-COA THIOESTERASE FAMILY MEMBER"/>
    <property type="match status" value="1"/>
</dbReference>
<dbReference type="Proteomes" id="UP001141619">
    <property type="component" value="Unassembled WGS sequence"/>
</dbReference>
<dbReference type="CDD" id="cd00586">
    <property type="entry name" value="4HBT"/>
    <property type="match status" value="1"/>
</dbReference>
<reference evidence="4" key="2">
    <citation type="journal article" date="2023" name="Syst. Appl. Microbiol.">
        <title>Govania unica gen. nov., sp. nov., a rare biosphere bacterium that represents a novel family in the class Alphaproteobacteria.</title>
        <authorList>
            <person name="Vandamme P."/>
            <person name="Peeters C."/>
            <person name="Hettiarachchi A."/>
            <person name="Cnockaert M."/>
            <person name="Carlier A."/>
        </authorList>
    </citation>
    <scope>NUCLEOTIDE SEQUENCE</scope>
    <source>
        <strain evidence="4">LMG 31809</strain>
    </source>
</reference>
<comment type="similarity">
    <text evidence="1">Belongs to the 4-hydroxybenzoyl-CoA thioesterase family.</text>
</comment>
<dbReference type="SUPFAM" id="SSF54637">
    <property type="entry name" value="Thioesterase/thiol ester dehydrase-isomerase"/>
    <property type="match status" value="1"/>
</dbReference>